<organism evidence="1 2">
    <name type="scientific">Fusarium fujikuroi</name>
    <name type="common">Bakanae and foot rot disease fungus</name>
    <name type="synonym">Gibberella fujikuroi</name>
    <dbReference type="NCBI Taxonomy" id="5127"/>
    <lineage>
        <taxon>Eukaryota</taxon>
        <taxon>Fungi</taxon>
        <taxon>Dikarya</taxon>
        <taxon>Ascomycota</taxon>
        <taxon>Pezizomycotina</taxon>
        <taxon>Sordariomycetes</taxon>
        <taxon>Hypocreomycetidae</taxon>
        <taxon>Hypocreales</taxon>
        <taxon>Nectriaceae</taxon>
        <taxon>Fusarium</taxon>
        <taxon>Fusarium fujikuroi species complex</taxon>
    </lineage>
</organism>
<sequence length="131" mass="14899">MRMISHILQNTSWVTNRSHAAAHLLPDARKRPERVGRPKINEQGGFHTHHIYGCPGPDFLSMCRISLIDDKGDGAETQPTIRRNFHVSTLHVKRAPSLRQPDESLSYSFRPKRTLLGALWAAEALQGRRKK</sequence>
<name>A0A5Q3E8Q2_FUSFU</name>
<evidence type="ECO:0000313" key="1">
    <source>
        <dbReference type="EMBL" id="VTT61925.1"/>
    </source>
</evidence>
<dbReference type="Proteomes" id="UP000760494">
    <property type="component" value="Unassembled WGS sequence"/>
</dbReference>
<accession>A0A5Q3E8Q2</accession>
<comment type="caution">
    <text evidence="1">The sequence shown here is derived from an EMBL/GenBank/DDBJ whole genome shotgun (WGS) entry which is preliminary data.</text>
</comment>
<gene>
    <name evidence="1" type="ORF">C2S_4633</name>
</gene>
<protein>
    <submittedName>
        <fullName evidence="1">Uncharacterized protein</fullName>
    </submittedName>
</protein>
<evidence type="ECO:0000313" key="2">
    <source>
        <dbReference type="Proteomes" id="UP000760494"/>
    </source>
</evidence>
<dbReference type="AlphaFoldDB" id="A0A5Q3E8Q2"/>
<dbReference type="EMBL" id="CABFJX010000068">
    <property type="protein sequence ID" value="VTT61925.1"/>
    <property type="molecule type" value="Genomic_DNA"/>
</dbReference>
<reference evidence="1" key="1">
    <citation type="submission" date="2019-05" db="EMBL/GenBank/DDBJ databases">
        <authorList>
            <person name="Piombo E."/>
        </authorList>
    </citation>
    <scope>NUCLEOTIDE SEQUENCE</scope>
    <source>
        <strain evidence="1">C2S</strain>
    </source>
</reference>
<proteinExistence type="predicted"/>